<evidence type="ECO:0000256" key="7">
    <source>
        <dbReference type="ARBA" id="ARBA00024739"/>
    </source>
</evidence>
<evidence type="ECO:0000256" key="6">
    <source>
        <dbReference type="ARBA" id="ARBA00023163"/>
    </source>
</evidence>
<evidence type="ECO:0000256" key="8">
    <source>
        <dbReference type="ARBA" id="ARBA00030117"/>
    </source>
</evidence>
<feature type="region of interest" description="Disordered" evidence="9">
    <location>
        <begin position="1"/>
        <end position="78"/>
    </location>
</feature>
<dbReference type="InterPro" id="IPR007412">
    <property type="entry name" value="FlgM"/>
</dbReference>
<sequence>MTGVSGAKDLSSVGFLPKGNNKLHTSGTDMSESDRIKARSGSTPIARKSSVGSAAKVSSGVSSGKATSTSSQQTSIDKVELSTGAQLLEALGSEVEALQDIDLARVEEVKEAIRNGRMPVDHEQLANRMQAFFKQLAEDSGRS</sequence>
<accession>A0A1X7AIX3</accession>
<dbReference type="EMBL" id="FWPT01000002">
    <property type="protein sequence ID" value="SMA39716.1"/>
    <property type="molecule type" value="Genomic_DNA"/>
</dbReference>
<evidence type="ECO:0000256" key="9">
    <source>
        <dbReference type="SAM" id="MobiDB-lite"/>
    </source>
</evidence>
<dbReference type="InterPro" id="IPR035890">
    <property type="entry name" value="Anti-sigma-28_factor_FlgM_sf"/>
</dbReference>
<evidence type="ECO:0000256" key="1">
    <source>
        <dbReference type="ARBA" id="ARBA00005322"/>
    </source>
</evidence>
<proteinExistence type="inferred from homology"/>
<evidence type="ECO:0000256" key="4">
    <source>
        <dbReference type="ARBA" id="ARBA00022795"/>
    </source>
</evidence>
<dbReference type="GO" id="GO:0044781">
    <property type="term" value="P:bacterial-type flagellum organization"/>
    <property type="evidence" value="ECO:0007669"/>
    <property type="project" value="UniProtKB-KW"/>
</dbReference>
<keyword evidence="4" id="KW-1005">Bacterial flagellum biogenesis</keyword>
<dbReference type="GO" id="GO:0045892">
    <property type="term" value="P:negative regulation of DNA-templated transcription"/>
    <property type="evidence" value="ECO:0007669"/>
    <property type="project" value="InterPro"/>
</dbReference>
<organism evidence="11 12">
    <name type="scientific">Parendozoicomonas haliclonae</name>
    <dbReference type="NCBI Taxonomy" id="1960125"/>
    <lineage>
        <taxon>Bacteria</taxon>
        <taxon>Pseudomonadati</taxon>
        <taxon>Pseudomonadota</taxon>
        <taxon>Gammaproteobacteria</taxon>
        <taxon>Oceanospirillales</taxon>
        <taxon>Endozoicomonadaceae</taxon>
        <taxon>Parendozoicomonas</taxon>
    </lineage>
</organism>
<dbReference type="Pfam" id="PF04316">
    <property type="entry name" value="FlgM"/>
    <property type="match status" value="1"/>
</dbReference>
<gene>
    <name evidence="11" type="ORF">EHSB41UT_01086</name>
</gene>
<evidence type="ECO:0000313" key="11">
    <source>
        <dbReference type="EMBL" id="SMA39716.1"/>
    </source>
</evidence>
<dbReference type="AlphaFoldDB" id="A0A1X7AIX3"/>
<keyword evidence="5" id="KW-0805">Transcription regulation</keyword>
<comment type="function">
    <text evidence="7">Responsible for the coupling of flagellin expression to flagellar assembly by preventing expression of the flagellin genes when a component of the middle class of proteins is defective. It negatively regulates flagellar genes by inhibiting the activity of FliA by directly binding to FliA.</text>
</comment>
<dbReference type="InterPro" id="IPR031316">
    <property type="entry name" value="FlgM_C"/>
</dbReference>
<name>A0A1X7AIX3_9GAMM</name>
<feature type="domain" description="Anti-sigma-28 factor FlgM C-terminal" evidence="10">
    <location>
        <begin position="77"/>
        <end position="129"/>
    </location>
</feature>
<reference evidence="11 12" key="1">
    <citation type="submission" date="2017-03" db="EMBL/GenBank/DDBJ databases">
        <authorList>
            <person name="Afonso C.L."/>
            <person name="Miller P.J."/>
            <person name="Scott M.A."/>
            <person name="Spackman E."/>
            <person name="Goraichik I."/>
            <person name="Dimitrov K.M."/>
            <person name="Suarez D.L."/>
            <person name="Swayne D.E."/>
        </authorList>
    </citation>
    <scope>NUCLEOTIDE SEQUENCE [LARGE SCALE GENOMIC DNA]</scope>
    <source>
        <strain evidence="11">SB41UT1</strain>
    </source>
</reference>
<dbReference type="Proteomes" id="UP000196573">
    <property type="component" value="Unassembled WGS sequence"/>
</dbReference>
<dbReference type="SUPFAM" id="SSF101498">
    <property type="entry name" value="Anti-sigma factor FlgM"/>
    <property type="match status" value="1"/>
</dbReference>
<evidence type="ECO:0000256" key="3">
    <source>
        <dbReference type="ARBA" id="ARBA00022491"/>
    </source>
</evidence>
<feature type="compositionally biased region" description="Low complexity" evidence="9">
    <location>
        <begin position="48"/>
        <end position="75"/>
    </location>
</feature>
<keyword evidence="3" id="KW-0678">Repressor</keyword>
<evidence type="ECO:0000256" key="2">
    <source>
        <dbReference type="ARBA" id="ARBA00017823"/>
    </source>
</evidence>
<evidence type="ECO:0000313" key="12">
    <source>
        <dbReference type="Proteomes" id="UP000196573"/>
    </source>
</evidence>
<keyword evidence="6" id="KW-0804">Transcription</keyword>
<dbReference type="NCBIfam" id="TIGR03824">
    <property type="entry name" value="FlgM_jcvi"/>
    <property type="match status" value="1"/>
</dbReference>
<evidence type="ECO:0000256" key="5">
    <source>
        <dbReference type="ARBA" id="ARBA00023015"/>
    </source>
</evidence>
<comment type="similarity">
    <text evidence="1">Belongs to the FlgM family.</text>
</comment>
<evidence type="ECO:0000259" key="10">
    <source>
        <dbReference type="Pfam" id="PF04316"/>
    </source>
</evidence>
<protein>
    <recommendedName>
        <fullName evidence="2">Negative regulator of flagellin synthesis</fullName>
    </recommendedName>
    <alternativeName>
        <fullName evidence="8">Anti-sigma-28 factor</fullName>
    </alternativeName>
</protein>
<keyword evidence="12" id="KW-1185">Reference proteome</keyword>